<evidence type="ECO:0000256" key="1">
    <source>
        <dbReference type="SAM" id="MobiDB-lite"/>
    </source>
</evidence>
<sequence length="138" mass="15398">MYATPSSAAAWPHLAAIKNRELADPCQHLLSLPAQILRIQRNPKAPVKRIPQIEGCNSKKETINALVDAAIVIEAEVDKEDKSTEKTTLFQPLCSTSIEEIGFTLRRFKNKKAPGPDKKADVPQTRRRSFPHQIQSDS</sequence>
<keyword evidence="3" id="KW-1185">Reference proteome</keyword>
<name>A0A4C1WI87_EUMVA</name>
<evidence type="ECO:0000313" key="3">
    <source>
        <dbReference type="Proteomes" id="UP000299102"/>
    </source>
</evidence>
<comment type="caution">
    <text evidence="2">The sequence shown here is derived from an EMBL/GenBank/DDBJ whole genome shotgun (WGS) entry which is preliminary data.</text>
</comment>
<dbReference type="AlphaFoldDB" id="A0A4C1WI87"/>
<accession>A0A4C1WI87</accession>
<dbReference type="OrthoDB" id="7442728at2759"/>
<proteinExistence type="predicted"/>
<feature type="region of interest" description="Disordered" evidence="1">
    <location>
        <begin position="109"/>
        <end position="138"/>
    </location>
</feature>
<evidence type="ECO:0000313" key="2">
    <source>
        <dbReference type="EMBL" id="GBP49824.1"/>
    </source>
</evidence>
<gene>
    <name evidence="2" type="ORF">EVAR_83773_1</name>
</gene>
<reference evidence="2 3" key="1">
    <citation type="journal article" date="2019" name="Commun. Biol.">
        <title>The bagworm genome reveals a unique fibroin gene that provides high tensile strength.</title>
        <authorList>
            <person name="Kono N."/>
            <person name="Nakamura H."/>
            <person name="Ohtoshi R."/>
            <person name="Tomita M."/>
            <person name="Numata K."/>
            <person name="Arakawa K."/>
        </authorList>
    </citation>
    <scope>NUCLEOTIDE SEQUENCE [LARGE SCALE GENOMIC DNA]</scope>
</reference>
<organism evidence="2 3">
    <name type="scientific">Eumeta variegata</name>
    <name type="common">Bagworm moth</name>
    <name type="synonym">Eumeta japonica</name>
    <dbReference type="NCBI Taxonomy" id="151549"/>
    <lineage>
        <taxon>Eukaryota</taxon>
        <taxon>Metazoa</taxon>
        <taxon>Ecdysozoa</taxon>
        <taxon>Arthropoda</taxon>
        <taxon>Hexapoda</taxon>
        <taxon>Insecta</taxon>
        <taxon>Pterygota</taxon>
        <taxon>Neoptera</taxon>
        <taxon>Endopterygota</taxon>
        <taxon>Lepidoptera</taxon>
        <taxon>Glossata</taxon>
        <taxon>Ditrysia</taxon>
        <taxon>Tineoidea</taxon>
        <taxon>Psychidae</taxon>
        <taxon>Oiketicinae</taxon>
        <taxon>Eumeta</taxon>
    </lineage>
</organism>
<dbReference type="Proteomes" id="UP000299102">
    <property type="component" value="Unassembled WGS sequence"/>
</dbReference>
<dbReference type="EMBL" id="BGZK01000553">
    <property type="protein sequence ID" value="GBP49824.1"/>
    <property type="molecule type" value="Genomic_DNA"/>
</dbReference>
<protein>
    <submittedName>
        <fullName evidence="2">Uncharacterized protein</fullName>
    </submittedName>
</protein>